<dbReference type="Gene3D" id="3.40.50.2300">
    <property type="match status" value="1"/>
</dbReference>
<evidence type="ECO:0000313" key="6">
    <source>
        <dbReference type="EMBL" id="GLT22011.1"/>
    </source>
</evidence>
<keyword evidence="7" id="KW-1185">Reference proteome</keyword>
<reference evidence="7" key="1">
    <citation type="journal article" date="2019" name="Int. J. Syst. Evol. Microbiol.">
        <title>The Global Catalogue of Microorganisms (GCM) 10K type strain sequencing project: providing services to taxonomists for standard genome sequencing and annotation.</title>
        <authorList>
            <consortium name="The Broad Institute Genomics Platform"/>
            <consortium name="The Broad Institute Genome Sequencing Center for Infectious Disease"/>
            <person name="Wu L."/>
            <person name="Ma J."/>
        </authorList>
    </citation>
    <scope>NUCLEOTIDE SEQUENCE [LARGE SCALE GENOMIC DNA]</scope>
    <source>
        <strain evidence="7">NBRC 102407</strain>
    </source>
</reference>
<dbReference type="InterPro" id="IPR001789">
    <property type="entry name" value="Sig_transdc_resp-reg_receiver"/>
</dbReference>
<dbReference type="SMART" id="SM00448">
    <property type="entry name" value="REC"/>
    <property type="match status" value="1"/>
</dbReference>
<evidence type="ECO:0000259" key="5">
    <source>
        <dbReference type="PROSITE" id="PS50887"/>
    </source>
</evidence>
<protein>
    <recommendedName>
        <fullName evidence="1">diguanylate cyclase</fullName>
        <ecNumber evidence="1">2.7.7.65</ecNumber>
    </recommendedName>
</protein>
<dbReference type="PANTHER" id="PTHR45138:SF9">
    <property type="entry name" value="DIGUANYLATE CYCLASE DGCM-RELATED"/>
    <property type="match status" value="1"/>
</dbReference>
<comment type="caution">
    <text evidence="6">The sequence shown here is derived from an EMBL/GenBank/DDBJ whole genome shotgun (WGS) entry which is preliminary data.</text>
</comment>
<dbReference type="InterPro" id="IPR050469">
    <property type="entry name" value="Diguanylate_Cyclase"/>
</dbReference>
<dbReference type="EC" id="2.7.7.65" evidence="1"/>
<accession>A0ABQ6F9R3</accession>
<dbReference type="SUPFAM" id="SSF55073">
    <property type="entry name" value="Nucleotide cyclase"/>
    <property type="match status" value="1"/>
</dbReference>
<organism evidence="6 7">
    <name type="scientific">Zoogloea oryzae</name>
    <dbReference type="NCBI Taxonomy" id="310767"/>
    <lineage>
        <taxon>Bacteria</taxon>
        <taxon>Pseudomonadati</taxon>
        <taxon>Pseudomonadota</taxon>
        <taxon>Betaproteobacteria</taxon>
        <taxon>Rhodocyclales</taxon>
        <taxon>Zoogloeaceae</taxon>
        <taxon>Zoogloea</taxon>
    </lineage>
</organism>
<feature type="modified residue" description="4-aspartylphosphate" evidence="3">
    <location>
        <position position="51"/>
    </location>
</feature>
<dbReference type="EMBL" id="BSPX01000017">
    <property type="protein sequence ID" value="GLT22011.1"/>
    <property type="molecule type" value="Genomic_DNA"/>
</dbReference>
<dbReference type="CDD" id="cd01949">
    <property type="entry name" value="GGDEF"/>
    <property type="match status" value="1"/>
</dbReference>
<dbReference type="PANTHER" id="PTHR45138">
    <property type="entry name" value="REGULATORY COMPONENTS OF SENSORY TRANSDUCTION SYSTEM"/>
    <property type="match status" value="1"/>
</dbReference>
<evidence type="ECO:0000256" key="2">
    <source>
        <dbReference type="ARBA" id="ARBA00034247"/>
    </source>
</evidence>
<dbReference type="InterPro" id="IPR029787">
    <property type="entry name" value="Nucleotide_cyclase"/>
</dbReference>
<dbReference type="InterPro" id="IPR043128">
    <property type="entry name" value="Rev_trsase/Diguanyl_cyclase"/>
</dbReference>
<comment type="catalytic activity">
    <reaction evidence="2">
        <text>2 GTP = 3',3'-c-di-GMP + 2 diphosphate</text>
        <dbReference type="Rhea" id="RHEA:24898"/>
        <dbReference type="ChEBI" id="CHEBI:33019"/>
        <dbReference type="ChEBI" id="CHEBI:37565"/>
        <dbReference type="ChEBI" id="CHEBI:58805"/>
        <dbReference type="EC" id="2.7.7.65"/>
    </reaction>
</comment>
<dbReference type="InterPro" id="IPR000160">
    <property type="entry name" value="GGDEF_dom"/>
</dbReference>
<gene>
    <name evidence="6" type="ORF">GCM10007933_14670</name>
</gene>
<dbReference type="Pfam" id="PF00072">
    <property type="entry name" value="Response_reg"/>
    <property type="match status" value="1"/>
</dbReference>
<dbReference type="InterPro" id="IPR011006">
    <property type="entry name" value="CheY-like_superfamily"/>
</dbReference>
<dbReference type="PROSITE" id="PS50887">
    <property type="entry name" value="GGDEF"/>
    <property type="match status" value="1"/>
</dbReference>
<evidence type="ECO:0000256" key="3">
    <source>
        <dbReference type="PROSITE-ProRule" id="PRU00169"/>
    </source>
</evidence>
<dbReference type="SMART" id="SM00267">
    <property type="entry name" value="GGDEF"/>
    <property type="match status" value="1"/>
</dbReference>
<evidence type="ECO:0000313" key="7">
    <source>
        <dbReference type="Proteomes" id="UP001157167"/>
    </source>
</evidence>
<dbReference type="Gene3D" id="3.30.70.270">
    <property type="match status" value="1"/>
</dbReference>
<feature type="domain" description="GGDEF" evidence="5">
    <location>
        <begin position="171"/>
        <end position="312"/>
    </location>
</feature>
<dbReference type="SUPFAM" id="SSF52172">
    <property type="entry name" value="CheY-like"/>
    <property type="match status" value="1"/>
</dbReference>
<sequence length="312" mass="34219">MRILVVDDSRTITTVFGARLVEIGHEVVIAENGQLAVERFQASAPDLVLMDIEMPVMNGFEAAKQIRAVEATQEWAWTPIIFLTGSDTPENLVMAIEAGGDDFIPKSAPEGVVQAKMKAMARIAGLRAELSLANRKLEAQASQDGLTGLFNRRYMDLRLDHQWGEAIRCGAPFGLLMMDVDNFKLFNDHYGHLAGDDCLRAIAATLQKVVEEVNARRLAHDAFVARYGGEEFAMMLPRCTPEALAEIARVTVDAVCRQGIAHARNAEWGVSTLSVGGVHMSRAEGALAQLFRRADANLYRAKQNGRNRAELG</sequence>
<keyword evidence="3" id="KW-0597">Phosphoprotein</keyword>
<dbReference type="NCBIfam" id="TIGR00254">
    <property type="entry name" value="GGDEF"/>
    <property type="match status" value="1"/>
</dbReference>
<evidence type="ECO:0000259" key="4">
    <source>
        <dbReference type="PROSITE" id="PS50110"/>
    </source>
</evidence>
<proteinExistence type="predicted"/>
<dbReference type="PROSITE" id="PS50110">
    <property type="entry name" value="RESPONSE_REGULATORY"/>
    <property type="match status" value="1"/>
</dbReference>
<evidence type="ECO:0000256" key="1">
    <source>
        <dbReference type="ARBA" id="ARBA00012528"/>
    </source>
</evidence>
<dbReference type="Pfam" id="PF00990">
    <property type="entry name" value="GGDEF"/>
    <property type="match status" value="1"/>
</dbReference>
<name>A0ABQ6F9R3_9RHOO</name>
<dbReference type="Proteomes" id="UP001157167">
    <property type="component" value="Unassembled WGS sequence"/>
</dbReference>
<feature type="domain" description="Response regulatory" evidence="4">
    <location>
        <begin position="2"/>
        <end position="121"/>
    </location>
</feature>